<proteinExistence type="predicted"/>
<dbReference type="KEGG" id="dor:Desor_0593"/>
<dbReference type="Proteomes" id="UP000006346">
    <property type="component" value="Chromosome"/>
</dbReference>
<dbReference type="EMBL" id="CP003108">
    <property type="protein sequence ID" value="AET66294.1"/>
    <property type="molecule type" value="Genomic_DNA"/>
</dbReference>
<dbReference type="AlphaFoldDB" id="G7WCH2"/>
<dbReference type="HOGENOM" id="CLU_2933867_0_0_9"/>
<name>G7WCH2_DESOD</name>
<sequence length="60" mass="7197">MQDKTPEPFKPRTKYWGIWLPVPTIIAIFNSLFWTWFLLNTVGYTVEPIEKSAEKIFEMF</sequence>
<evidence type="ECO:0000313" key="2">
    <source>
        <dbReference type="EMBL" id="AET66294.1"/>
    </source>
</evidence>
<accession>G7WCH2</accession>
<keyword evidence="1" id="KW-1133">Transmembrane helix</keyword>
<keyword evidence="3" id="KW-1185">Reference proteome</keyword>
<keyword evidence="1" id="KW-0812">Transmembrane</keyword>
<protein>
    <submittedName>
        <fullName evidence="2">Uncharacterized protein</fullName>
    </submittedName>
</protein>
<feature type="transmembrane region" description="Helical" evidence="1">
    <location>
        <begin position="16"/>
        <end position="39"/>
    </location>
</feature>
<reference evidence="3" key="1">
    <citation type="submission" date="2011-11" db="EMBL/GenBank/DDBJ databases">
        <title>Complete sequence of Desulfosporosinus orientis DSM 765.</title>
        <authorList>
            <person name="Lucas S."/>
            <person name="Han J."/>
            <person name="Lapidus A."/>
            <person name="Cheng J.-F."/>
            <person name="Goodwin L."/>
            <person name="Pitluck S."/>
            <person name="Peters L."/>
            <person name="Ovchinnikova G."/>
            <person name="Teshima H."/>
            <person name="Detter J.C."/>
            <person name="Han C."/>
            <person name="Tapia R."/>
            <person name="Land M."/>
            <person name="Hauser L."/>
            <person name="Kyrpides N."/>
            <person name="Ivanova N."/>
            <person name="Pagani I."/>
            <person name="Pester M."/>
            <person name="Spring S."/>
            <person name="Ollivier B."/>
            <person name="Rattei T."/>
            <person name="Klenk H.-P."/>
            <person name="Wagner M."/>
            <person name="Loy A."/>
            <person name="Woyke T."/>
        </authorList>
    </citation>
    <scope>NUCLEOTIDE SEQUENCE [LARGE SCALE GENOMIC DNA]</scope>
    <source>
        <strain evidence="3">ATCC 19365 / DSM 765 / NCIMB 8382 / VKM B-1628</strain>
    </source>
</reference>
<keyword evidence="1" id="KW-0472">Membrane</keyword>
<evidence type="ECO:0000313" key="3">
    <source>
        <dbReference type="Proteomes" id="UP000006346"/>
    </source>
</evidence>
<evidence type="ECO:0000256" key="1">
    <source>
        <dbReference type="SAM" id="Phobius"/>
    </source>
</evidence>
<dbReference type="STRING" id="768706.Desor_0593"/>
<dbReference type="OrthoDB" id="1799398at2"/>
<gene>
    <name evidence="2" type="ordered locus">Desor_0593</name>
</gene>
<reference evidence="2 3" key="2">
    <citation type="journal article" date="2012" name="J. Bacteriol.">
        <title>Complete genome sequences of Desulfosporosinus orientis DSM765T, Desulfosporosinus youngiae DSM17734T, Desulfosporosinus meridiei DSM13257T, and Desulfosporosinus acidiphilus DSM22704T.</title>
        <authorList>
            <person name="Pester M."/>
            <person name="Brambilla E."/>
            <person name="Alazard D."/>
            <person name="Rattei T."/>
            <person name="Weinmaier T."/>
            <person name="Han J."/>
            <person name="Lucas S."/>
            <person name="Lapidus A."/>
            <person name="Cheng J.F."/>
            <person name="Goodwin L."/>
            <person name="Pitluck S."/>
            <person name="Peters L."/>
            <person name="Ovchinnikova G."/>
            <person name="Teshima H."/>
            <person name="Detter J.C."/>
            <person name="Han C.S."/>
            <person name="Tapia R."/>
            <person name="Land M.L."/>
            <person name="Hauser L."/>
            <person name="Kyrpides N.C."/>
            <person name="Ivanova N.N."/>
            <person name="Pagani I."/>
            <person name="Huntmann M."/>
            <person name="Wei C.L."/>
            <person name="Davenport K.W."/>
            <person name="Daligault H."/>
            <person name="Chain P.S."/>
            <person name="Chen A."/>
            <person name="Mavromatis K."/>
            <person name="Markowitz V."/>
            <person name="Szeto E."/>
            <person name="Mikhailova N."/>
            <person name="Pati A."/>
            <person name="Wagner M."/>
            <person name="Woyke T."/>
            <person name="Ollivier B."/>
            <person name="Klenk H.P."/>
            <person name="Spring S."/>
            <person name="Loy A."/>
        </authorList>
    </citation>
    <scope>NUCLEOTIDE SEQUENCE [LARGE SCALE GENOMIC DNA]</scope>
    <source>
        <strain evidence="3">ATCC 19365 / DSM 765 / NCIMB 8382 / VKM B-1628</strain>
    </source>
</reference>
<organism evidence="2 3">
    <name type="scientific">Desulfosporosinus orientis (strain ATCC 19365 / DSM 765 / NCIMB 8382 / VKM B-1628 / Singapore I)</name>
    <name type="common">Desulfotomaculum orientis</name>
    <dbReference type="NCBI Taxonomy" id="768706"/>
    <lineage>
        <taxon>Bacteria</taxon>
        <taxon>Bacillati</taxon>
        <taxon>Bacillota</taxon>
        <taxon>Clostridia</taxon>
        <taxon>Eubacteriales</taxon>
        <taxon>Desulfitobacteriaceae</taxon>
        <taxon>Desulfosporosinus</taxon>
    </lineage>
</organism>